<organism evidence="1 2">
    <name type="scientific">Portunus trituberculatus</name>
    <name type="common">Swimming crab</name>
    <name type="synonym">Neptunus trituberculatus</name>
    <dbReference type="NCBI Taxonomy" id="210409"/>
    <lineage>
        <taxon>Eukaryota</taxon>
        <taxon>Metazoa</taxon>
        <taxon>Ecdysozoa</taxon>
        <taxon>Arthropoda</taxon>
        <taxon>Crustacea</taxon>
        <taxon>Multicrustacea</taxon>
        <taxon>Malacostraca</taxon>
        <taxon>Eumalacostraca</taxon>
        <taxon>Eucarida</taxon>
        <taxon>Decapoda</taxon>
        <taxon>Pleocyemata</taxon>
        <taxon>Brachyura</taxon>
        <taxon>Eubrachyura</taxon>
        <taxon>Portunoidea</taxon>
        <taxon>Portunidae</taxon>
        <taxon>Portuninae</taxon>
        <taxon>Portunus</taxon>
    </lineage>
</organism>
<evidence type="ECO:0000313" key="2">
    <source>
        <dbReference type="Proteomes" id="UP000324222"/>
    </source>
</evidence>
<name>A0A5B7IXE1_PORTR</name>
<keyword evidence="2" id="KW-1185">Reference proteome</keyword>
<dbReference type="AlphaFoldDB" id="A0A5B7IXE1"/>
<dbReference type="EMBL" id="VSRR010078293">
    <property type="protein sequence ID" value="MPC88602.1"/>
    <property type="molecule type" value="Genomic_DNA"/>
</dbReference>
<sequence>MFQVEHILSLYPFAEISILDFNVNHQLWLSSPFTDLPGELAFNFAILHELDQLVQRPTHIPDRLGDTPNILDLFLISTPCAYAAILSSQLSPSDHNLISASCPIFPIPPQDPPKRRCLWCFASARWRDLRRYYADFL</sequence>
<evidence type="ECO:0000313" key="1">
    <source>
        <dbReference type="EMBL" id="MPC88602.1"/>
    </source>
</evidence>
<dbReference type="Gene3D" id="3.60.10.10">
    <property type="entry name" value="Endonuclease/exonuclease/phosphatase"/>
    <property type="match status" value="1"/>
</dbReference>
<gene>
    <name evidence="1" type="ORF">E2C01_083517</name>
</gene>
<dbReference type="Proteomes" id="UP000324222">
    <property type="component" value="Unassembled WGS sequence"/>
</dbReference>
<reference evidence="1 2" key="1">
    <citation type="submission" date="2019-05" db="EMBL/GenBank/DDBJ databases">
        <title>Another draft genome of Portunus trituberculatus and its Hox gene families provides insights of decapod evolution.</title>
        <authorList>
            <person name="Jeong J.-H."/>
            <person name="Song I."/>
            <person name="Kim S."/>
            <person name="Choi T."/>
            <person name="Kim D."/>
            <person name="Ryu S."/>
            <person name="Kim W."/>
        </authorList>
    </citation>
    <scope>NUCLEOTIDE SEQUENCE [LARGE SCALE GENOMIC DNA]</scope>
    <source>
        <tissue evidence="1">Muscle</tissue>
    </source>
</reference>
<proteinExistence type="predicted"/>
<dbReference type="SUPFAM" id="SSF56219">
    <property type="entry name" value="DNase I-like"/>
    <property type="match status" value="1"/>
</dbReference>
<comment type="caution">
    <text evidence="1">The sequence shown here is derived from an EMBL/GenBank/DDBJ whole genome shotgun (WGS) entry which is preliminary data.</text>
</comment>
<dbReference type="InterPro" id="IPR036691">
    <property type="entry name" value="Endo/exonu/phosph_ase_sf"/>
</dbReference>
<protein>
    <submittedName>
        <fullName evidence="1">Uncharacterized protein</fullName>
    </submittedName>
</protein>
<accession>A0A5B7IXE1</accession>